<reference evidence="5 6" key="1">
    <citation type="submission" date="2016-10" db="EMBL/GenBank/DDBJ databases">
        <authorList>
            <person name="de Groot N.N."/>
        </authorList>
    </citation>
    <scope>NUCLEOTIDE SEQUENCE [LARGE SCALE GENOMIC DNA]</scope>
    <source>
        <strain evidence="6">E92,LMG 26720,CCM 7988</strain>
    </source>
</reference>
<dbReference type="PROSITE" id="PS51918">
    <property type="entry name" value="RADICAL_SAM"/>
    <property type="match status" value="1"/>
</dbReference>
<dbReference type="STRING" id="1079859.SAMN04515674_102396"/>
<organism evidence="5 6">
    <name type="scientific">Pseudarcicella hirudinis</name>
    <dbReference type="NCBI Taxonomy" id="1079859"/>
    <lineage>
        <taxon>Bacteria</taxon>
        <taxon>Pseudomonadati</taxon>
        <taxon>Bacteroidota</taxon>
        <taxon>Cytophagia</taxon>
        <taxon>Cytophagales</taxon>
        <taxon>Flectobacillaceae</taxon>
        <taxon>Pseudarcicella</taxon>
    </lineage>
</organism>
<feature type="domain" description="Radical SAM core" evidence="4">
    <location>
        <begin position="56"/>
        <end position="296"/>
    </location>
</feature>
<dbReference type="GO" id="GO:0051536">
    <property type="term" value="F:iron-sulfur cluster binding"/>
    <property type="evidence" value="ECO:0007669"/>
    <property type="project" value="UniProtKB-KW"/>
</dbReference>
<dbReference type="Gene3D" id="3.80.30.30">
    <property type="match status" value="1"/>
</dbReference>
<dbReference type="InterPro" id="IPR006638">
    <property type="entry name" value="Elp3/MiaA/NifB-like_rSAM"/>
</dbReference>
<dbReference type="EMBL" id="FOXH01000002">
    <property type="protein sequence ID" value="SFP31559.1"/>
    <property type="molecule type" value="Genomic_DNA"/>
</dbReference>
<name>A0A1I5PBS9_9BACT</name>
<gene>
    <name evidence="5" type="ORF">SAMN04515674_102396</name>
</gene>
<dbReference type="InterPro" id="IPR040086">
    <property type="entry name" value="MJ0683-like"/>
</dbReference>
<dbReference type="AlphaFoldDB" id="A0A1I5PBS9"/>
<dbReference type="SUPFAM" id="SSF102114">
    <property type="entry name" value="Radical SAM enzymes"/>
    <property type="match status" value="1"/>
</dbReference>
<evidence type="ECO:0000313" key="5">
    <source>
        <dbReference type="EMBL" id="SFP31559.1"/>
    </source>
</evidence>
<keyword evidence="1" id="KW-0479">Metal-binding</keyword>
<dbReference type="Proteomes" id="UP000199306">
    <property type="component" value="Unassembled WGS sequence"/>
</dbReference>
<keyword evidence="3" id="KW-0411">Iron-sulfur</keyword>
<dbReference type="InterPro" id="IPR058240">
    <property type="entry name" value="rSAM_sf"/>
</dbReference>
<dbReference type="GO" id="GO:0016829">
    <property type="term" value="F:lyase activity"/>
    <property type="evidence" value="ECO:0007669"/>
    <property type="project" value="UniProtKB-KW"/>
</dbReference>
<proteinExistence type="predicted"/>
<dbReference type="SFLD" id="SFLDG01084">
    <property type="entry name" value="Uncharacterised_Radical_SAM_Su"/>
    <property type="match status" value="1"/>
</dbReference>
<accession>A0A1I5PBS9</accession>
<dbReference type="SFLD" id="SFLDS00029">
    <property type="entry name" value="Radical_SAM"/>
    <property type="match status" value="1"/>
</dbReference>
<evidence type="ECO:0000313" key="6">
    <source>
        <dbReference type="Proteomes" id="UP000199306"/>
    </source>
</evidence>
<evidence type="ECO:0000256" key="3">
    <source>
        <dbReference type="ARBA" id="ARBA00023014"/>
    </source>
</evidence>
<dbReference type="PANTHER" id="PTHR43432">
    <property type="entry name" value="SLR0285 PROTEIN"/>
    <property type="match status" value="1"/>
</dbReference>
<evidence type="ECO:0000256" key="1">
    <source>
        <dbReference type="ARBA" id="ARBA00022723"/>
    </source>
</evidence>
<sequence length="353" mass="40338">MSEEWIKGRGAQYNSLNRFDKNKIVQEHFEGLDEEPVSGRKTQFIHVYPKTILNKVESKDIYDAYSMNAYQGCEHGCIYCYARVTHEYLGFSAGLDFESKIMIKKNVVELLDKALSAKNYVPKSIMLSGNTDCYQPVEKEQRLTRGMLEILLKHRHPVDIITKNVLVLRDLDILQEMARRHLVNVSISITSLNESLRLLMEPRTATYRKRIEVVRELSKAGIPVNVMIAPIVPSINDHEIPAVMEASAEAGALSAGFTMVRLNGTIGEIFTDWVRKAYPDRAEKVLNQIREAHGGNLFDHRAGVRMRGEGKIAESIRTLFTVSRRKYFKDRRLPDLDFSKFTRNANGQLSLFD</sequence>
<evidence type="ECO:0000259" key="4">
    <source>
        <dbReference type="PROSITE" id="PS51918"/>
    </source>
</evidence>
<keyword evidence="6" id="KW-1185">Reference proteome</keyword>
<dbReference type="PANTHER" id="PTHR43432:SF3">
    <property type="entry name" value="SLR0285 PROTEIN"/>
    <property type="match status" value="1"/>
</dbReference>
<dbReference type="OrthoDB" id="9785699at2"/>
<dbReference type="Pfam" id="PF04055">
    <property type="entry name" value="Radical_SAM"/>
    <property type="match status" value="1"/>
</dbReference>
<keyword evidence="5" id="KW-0456">Lyase</keyword>
<dbReference type="InterPro" id="IPR007197">
    <property type="entry name" value="rSAM"/>
</dbReference>
<dbReference type="GO" id="GO:0046872">
    <property type="term" value="F:metal ion binding"/>
    <property type="evidence" value="ECO:0007669"/>
    <property type="project" value="UniProtKB-KW"/>
</dbReference>
<dbReference type="SMART" id="SM00729">
    <property type="entry name" value="Elp3"/>
    <property type="match status" value="1"/>
</dbReference>
<dbReference type="RefSeq" id="WP_092013152.1">
    <property type="nucleotide sequence ID" value="NZ_FOXH01000002.1"/>
</dbReference>
<evidence type="ECO:0000256" key="2">
    <source>
        <dbReference type="ARBA" id="ARBA00023004"/>
    </source>
</evidence>
<dbReference type="NCBIfam" id="NF033668">
    <property type="entry name" value="rSAM_PA0069"/>
    <property type="match status" value="1"/>
</dbReference>
<protein>
    <submittedName>
        <fullName evidence="5">DNA repair photolyase</fullName>
    </submittedName>
</protein>
<keyword evidence="2" id="KW-0408">Iron</keyword>
<dbReference type="CDD" id="cd01335">
    <property type="entry name" value="Radical_SAM"/>
    <property type="match status" value="1"/>
</dbReference>